<organism evidence="1 2">
    <name type="scientific">Wenzhouxiangella marina</name>
    <dbReference type="NCBI Taxonomy" id="1579979"/>
    <lineage>
        <taxon>Bacteria</taxon>
        <taxon>Pseudomonadati</taxon>
        <taxon>Pseudomonadota</taxon>
        <taxon>Gammaproteobacteria</taxon>
        <taxon>Chromatiales</taxon>
        <taxon>Wenzhouxiangellaceae</taxon>
        <taxon>Wenzhouxiangella</taxon>
    </lineage>
</organism>
<evidence type="ECO:0000313" key="1">
    <source>
        <dbReference type="EMBL" id="AKS42354.1"/>
    </source>
</evidence>
<gene>
    <name evidence="1" type="ORF">WM2015_1988</name>
</gene>
<reference evidence="1 2" key="1">
    <citation type="submission" date="2015-07" db="EMBL/GenBank/DDBJ databases">
        <authorList>
            <person name="Noorani M."/>
        </authorList>
    </citation>
    <scope>NUCLEOTIDE SEQUENCE [LARGE SCALE GENOMIC DNA]</scope>
    <source>
        <strain evidence="1 2">KCTC 42284</strain>
    </source>
</reference>
<name>A0A0K0XXC9_9GAMM</name>
<accession>A0A0K0XXC9</accession>
<dbReference type="PATRIC" id="fig|1579979.3.peg.2033"/>
<dbReference type="KEGG" id="wma:WM2015_1988"/>
<dbReference type="Proteomes" id="UP000066624">
    <property type="component" value="Chromosome"/>
</dbReference>
<evidence type="ECO:0000313" key="2">
    <source>
        <dbReference type="Proteomes" id="UP000066624"/>
    </source>
</evidence>
<dbReference type="RefSeq" id="WP_049725922.1">
    <property type="nucleotide sequence ID" value="NZ_CP012154.1"/>
</dbReference>
<dbReference type="EMBL" id="CP012154">
    <property type="protein sequence ID" value="AKS42354.1"/>
    <property type="molecule type" value="Genomic_DNA"/>
</dbReference>
<dbReference type="AlphaFoldDB" id="A0A0K0XXC9"/>
<sequence length="582" mass="64478">MGWFKVCFAPLLVVTLLVLPLSVRSAVSDEEVARFEATVHEVYSLMVDFELAAQEQLEATEAGDMASETPLGLPAMAIDMEADSERLWSLGERLVAEASLLLGQWSDAELVDYLLQAEPLPLMSLVGQSLSVMAVEGELEQIASARDRFRQLVLEHPALEDRLLDLWWDERTFSDLLLGPEAAEARARLNASPDWLRFGTVGGQFGYTAVQLISPTRLQQRLSEATAPERLESLPQHVREMIELGHLAQFAELPAEWLAEQVDAGHLIWLNSLSIVAPEQAESALAEHATAIDRTQRLRLILHRPQPDDLIVAQDAWQSLMDAAWCDGCGEPVDPDMAEALVMALLSMEGEAPARMLRELLAEEALPNADMQRMNIGSMALWSEQPALQRLGLELAEESSSILLMAANFPGLHALAPERLHALAAQRLEDWDSLNRDEQAWFARSGLGCEPVAWAFYVQGSASDMDWKSRYRALMGQDEVNAFPGCAMALASIIRTEKDGLHRLSEVMAFYQSIEVGGDAWSALTSSLRRQGNDDHRLVLAGALLDSSHWDALSDADRRWLLGEEDRSSRPSSCRAEEPPED</sequence>
<proteinExistence type="predicted"/>
<protein>
    <submittedName>
        <fullName evidence="1">Uncharacterized protein</fullName>
    </submittedName>
</protein>
<keyword evidence="2" id="KW-1185">Reference proteome</keyword>